<sequence length="165" mass="19075">MAEYKRDDNPDRHEGHSRTSPYPVSRLSAPIDLVDTAREIQEADQAINNRTSSKLTVIADQIRALQEQAREVLEESQRDMDLHRAKCNFTRRPGSIYHLYERDDGELYFSMLAPEDWRNGPPHTYKGSYRLEADLSWTPFEEMDQPDATRDMVQRLIADHRGGAG</sequence>
<dbReference type="PANTHER" id="PTHR14553:SF1">
    <property type="entry name" value="SIMILAR TO CHROMOSOME 1 OPEN READING FRAME 50"/>
    <property type="match status" value="1"/>
</dbReference>
<evidence type="ECO:0000256" key="1">
    <source>
        <dbReference type="SAM" id="Coils"/>
    </source>
</evidence>
<name>A1WT34_HALHL</name>
<gene>
    <name evidence="3" type="ordered locus">Hhal_0051</name>
</gene>
<dbReference type="Pfam" id="PF10504">
    <property type="entry name" value="DUF2452"/>
    <property type="match status" value="1"/>
</dbReference>
<reference evidence="3 4" key="2">
    <citation type="journal article" date="2013" name="Stand. Genomic Sci.">
        <title>Complete genome sequence of Halorhodospira halophila SL1.</title>
        <authorList>
            <person name="Challacombe J.F."/>
            <person name="Majid S."/>
            <person name="Deole R."/>
            <person name="Brettin T.S."/>
            <person name="Bruce D."/>
            <person name="Delano S.F."/>
            <person name="Detter J.C."/>
            <person name="Gleasner C.D."/>
            <person name="Han C.S."/>
            <person name="Misra M."/>
            <person name="Reitenga K.G."/>
            <person name="Mikhailova N."/>
            <person name="Woyke T."/>
            <person name="Pitluck S."/>
            <person name="Nolan M."/>
            <person name="Land M.L."/>
            <person name="Saunders E."/>
            <person name="Tapia R."/>
            <person name="Lapidus A."/>
            <person name="Ivanova N."/>
            <person name="Hoff W.D."/>
        </authorList>
    </citation>
    <scope>NUCLEOTIDE SEQUENCE [LARGE SCALE GENOMIC DNA]</scope>
    <source>
        <strain evidence="4">DSM 244 / SL1</strain>
    </source>
</reference>
<feature type="region of interest" description="Disordered" evidence="2">
    <location>
        <begin position="1"/>
        <end position="28"/>
    </location>
</feature>
<dbReference type="PANTHER" id="PTHR14553">
    <property type="entry name" value="UNCHARACTERIZED PROTEIN C1ORF50"/>
    <property type="match status" value="1"/>
</dbReference>
<keyword evidence="1" id="KW-0175">Coiled coil</keyword>
<evidence type="ECO:0000313" key="4">
    <source>
        <dbReference type="Proteomes" id="UP000000647"/>
    </source>
</evidence>
<dbReference type="Proteomes" id="UP000000647">
    <property type="component" value="Chromosome"/>
</dbReference>
<accession>A1WT34</accession>
<dbReference type="RefSeq" id="WP_011812869.1">
    <property type="nucleotide sequence ID" value="NC_008789.1"/>
</dbReference>
<dbReference type="AlphaFoldDB" id="A1WT34"/>
<dbReference type="HOGENOM" id="CLU_102988_0_1_6"/>
<reference evidence="4" key="1">
    <citation type="submission" date="2006-12" db="EMBL/GenBank/DDBJ databases">
        <title>Complete sequence of Halorhodospira halophila SL1.</title>
        <authorList>
            <consortium name="US DOE Joint Genome Institute"/>
            <person name="Copeland A."/>
            <person name="Lucas S."/>
            <person name="Lapidus A."/>
            <person name="Barry K."/>
            <person name="Detter J.C."/>
            <person name="Glavina del Rio T."/>
            <person name="Hammon N."/>
            <person name="Israni S."/>
            <person name="Dalin E."/>
            <person name="Tice H."/>
            <person name="Pitluck S."/>
            <person name="Saunders E."/>
            <person name="Brettin T."/>
            <person name="Bruce D."/>
            <person name="Han C."/>
            <person name="Tapia R."/>
            <person name="Schmutz J."/>
            <person name="Larimer F."/>
            <person name="Land M."/>
            <person name="Hauser L."/>
            <person name="Kyrpides N."/>
            <person name="Mikhailova N."/>
            <person name="Hoff W."/>
            <person name="Richardson P."/>
        </authorList>
    </citation>
    <scope>NUCLEOTIDE SEQUENCE [LARGE SCALE GENOMIC DNA]</scope>
    <source>
        <strain evidence="4">DSM 244 / SL1</strain>
    </source>
</reference>
<protein>
    <submittedName>
        <fullName evidence="3">Expressed protein AU022252</fullName>
    </submittedName>
</protein>
<feature type="compositionally biased region" description="Basic and acidic residues" evidence="2">
    <location>
        <begin position="1"/>
        <end position="17"/>
    </location>
</feature>
<organism evidence="3 4">
    <name type="scientific">Halorhodospira halophila (strain DSM 244 / SL1)</name>
    <name type="common">Ectothiorhodospira halophila (strain DSM 244 / SL1)</name>
    <dbReference type="NCBI Taxonomy" id="349124"/>
    <lineage>
        <taxon>Bacteria</taxon>
        <taxon>Pseudomonadati</taxon>
        <taxon>Pseudomonadota</taxon>
        <taxon>Gammaproteobacteria</taxon>
        <taxon>Chromatiales</taxon>
        <taxon>Ectothiorhodospiraceae</taxon>
        <taxon>Halorhodospira</taxon>
    </lineage>
</organism>
<evidence type="ECO:0000256" key="2">
    <source>
        <dbReference type="SAM" id="MobiDB-lite"/>
    </source>
</evidence>
<dbReference type="eggNOG" id="ENOG502ZNB5">
    <property type="taxonomic scope" value="Bacteria"/>
</dbReference>
<dbReference type="STRING" id="349124.Hhal_0051"/>
<feature type="coiled-coil region" evidence="1">
    <location>
        <begin position="55"/>
        <end position="86"/>
    </location>
</feature>
<dbReference type="OrthoDB" id="662061at2"/>
<dbReference type="KEGG" id="hha:Hhal_0051"/>
<proteinExistence type="predicted"/>
<dbReference type="InterPro" id="IPR019534">
    <property type="entry name" value="DUF2452"/>
</dbReference>
<keyword evidence="4" id="KW-1185">Reference proteome</keyword>
<evidence type="ECO:0000313" key="3">
    <source>
        <dbReference type="EMBL" id="ABM60846.1"/>
    </source>
</evidence>
<dbReference type="EMBL" id="CP000544">
    <property type="protein sequence ID" value="ABM60846.1"/>
    <property type="molecule type" value="Genomic_DNA"/>
</dbReference>